<organism evidence="2 3">
    <name type="scientific">Cyanomargarita calcarea GSE-NOS-MK-12-04C</name>
    <dbReference type="NCBI Taxonomy" id="2839659"/>
    <lineage>
        <taxon>Bacteria</taxon>
        <taxon>Bacillati</taxon>
        <taxon>Cyanobacteriota</taxon>
        <taxon>Cyanophyceae</taxon>
        <taxon>Nostocales</taxon>
        <taxon>Cyanomargaritaceae</taxon>
        <taxon>Cyanomargarita</taxon>
    </lineage>
</organism>
<sequence>MLVEDMTDRDIIVIGEAMLDCYLVGYSNGVSPESNIPIVTLTDSEQTLSGATDVAVKLKRLGAKVVTFFSVVGDDWQGELIWQTLDECGIITKYLLTHPNRQTLTRQTVMAESESLVRFDSGSTDNIDSGTELILIEQLEQCFANCDAVILCDFGCGIVTPKVKEVVAKLQKYLPHVQVVNSPSA</sequence>
<dbReference type="Proteomes" id="UP000729701">
    <property type="component" value="Unassembled WGS sequence"/>
</dbReference>
<evidence type="ECO:0000313" key="2">
    <source>
        <dbReference type="EMBL" id="MBW4672325.1"/>
    </source>
</evidence>
<evidence type="ECO:0000313" key="3">
    <source>
        <dbReference type="Proteomes" id="UP000729701"/>
    </source>
</evidence>
<dbReference type="GO" id="GO:0033786">
    <property type="term" value="F:heptose-1-phosphate adenylyltransferase activity"/>
    <property type="evidence" value="ECO:0007669"/>
    <property type="project" value="TreeGrafter"/>
</dbReference>
<dbReference type="Pfam" id="PF00294">
    <property type="entry name" value="PfkB"/>
    <property type="match status" value="1"/>
</dbReference>
<dbReference type="Gene3D" id="3.40.1190.20">
    <property type="match status" value="1"/>
</dbReference>
<dbReference type="GO" id="GO:0005829">
    <property type="term" value="C:cytosol"/>
    <property type="evidence" value="ECO:0007669"/>
    <property type="project" value="TreeGrafter"/>
</dbReference>
<dbReference type="AlphaFoldDB" id="A0A951R003"/>
<dbReference type="GO" id="GO:0033785">
    <property type="term" value="F:heptose 7-phosphate kinase activity"/>
    <property type="evidence" value="ECO:0007669"/>
    <property type="project" value="TreeGrafter"/>
</dbReference>
<comment type="caution">
    <text evidence="2">The sequence shown here is derived from an EMBL/GenBank/DDBJ whole genome shotgun (WGS) entry which is preliminary data.</text>
</comment>
<reference evidence="2" key="1">
    <citation type="submission" date="2021-05" db="EMBL/GenBank/DDBJ databases">
        <authorList>
            <person name="Pietrasiak N."/>
            <person name="Ward R."/>
            <person name="Stajich J.E."/>
            <person name="Kurbessoian T."/>
        </authorList>
    </citation>
    <scope>NUCLEOTIDE SEQUENCE</scope>
    <source>
        <strain evidence="2">GSE-NOS-MK-12-04C</strain>
    </source>
</reference>
<protein>
    <recommendedName>
        <fullName evidence="1">Carbohydrate kinase PfkB domain-containing protein</fullName>
    </recommendedName>
</protein>
<feature type="domain" description="Carbohydrate kinase PfkB" evidence="1">
    <location>
        <begin position="9"/>
        <end position="158"/>
    </location>
</feature>
<reference evidence="2" key="2">
    <citation type="journal article" date="2022" name="Microbiol. Resour. Announc.">
        <title>Metagenome Sequencing to Explore Phylogenomics of Terrestrial Cyanobacteria.</title>
        <authorList>
            <person name="Ward R.D."/>
            <person name="Stajich J.E."/>
            <person name="Johansen J.R."/>
            <person name="Huntemann M."/>
            <person name="Clum A."/>
            <person name="Foster B."/>
            <person name="Foster B."/>
            <person name="Roux S."/>
            <person name="Palaniappan K."/>
            <person name="Varghese N."/>
            <person name="Mukherjee S."/>
            <person name="Reddy T.B.K."/>
            <person name="Daum C."/>
            <person name="Copeland A."/>
            <person name="Chen I.A."/>
            <person name="Ivanova N.N."/>
            <person name="Kyrpides N.C."/>
            <person name="Shapiro N."/>
            <person name="Eloe-Fadrosh E.A."/>
            <person name="Pietrasiak N."/>
        </authorList>
    </citation>
    <scope>NUCLEOTIDE SEQUENCE</scope>
    <source>
        <strain evidence="2">GSE-NOS-MK-12-04C</strain>
    </source>
</reference>
<name>A0A951R003_9CYAN</name>
<dbReference type="InterPro" id="IPR029056">
    <property type="entry name" value="Ribokinase-like"/>
</dbReference>
<proteinExistence type="predicted"/>
<dbReference type="PANTHER" id="PTHR46969">
    <property type="entry name" value="BIFUNCTIONAL PROTEIN HLDE"/>
    <property type="match status" value="1"/>
</dbReference>
<evidence type="ECO:0000259" key="1">
    <source>
        <dbReference type="Pfam" id="PF00294"/>
    </source>
</evidence>
<accession>A0A951R003</accession>
<dbReference type="SUPFAM" id="SSF53613">
    <property type="entry name" value="Ribokinase-like"/>
    <property type="match status" value="1"/>
</dbReference>
<gene>
    <name evidence="2" type="ORF">KME60_34145</name>
</gene>
<dbReference type="PANTHER" id="PTHR46969:SF1">
    <property type="entry name" value="BIFUNCTIONAL PROTEIN HLDE"/>
    <property type="match status" value="1"/>
</dbReference>
<dbReference type="InterPro" id="IPR011611">
    <property type="entry name" value="PfkB_dom"/>
</dbReference>
<dbReference type="EMBL" id="JAHHGZ010000072">
    <property type="protein sequence ID" value="MBW4672325.1"/>
    <property type="molecule type" value="Genomic_DNA"/>
</dbReference>